<name>A0A6P1M3E4_9BACT</name>
<dbReference type="EMBL" id="CP047593">
    <property type="protein sequence ID" value="QHI68341.1"/>
    <property type="molecule type" value="Genomic_DNA"/>
</dbReference>
<evidence type="ECO:0000256" key="5">
    <source>
        <dbReference type="ARBA" id="ARBA00022801"/>
    </source>
</evidence>
<dbReference type="AlphaFoldDB" id="A0A6P1M3E4"/>
<dbReference type="SUPFAM" id="SSF52317">
    <property type="entry name" value="Class I glutamine amidotransferase-like"/>
    <property type="match status" value="1"/>
</dbReference>
<dbReference type="KEGG" id="taer:GT409_02340"/>
<accession>A0A6P1M3E4</accession>
<dbReference type="InterPro" id="IPR029062">
    <property type="entry name" value="Class_I_gatase-like"/>
</dbReference>
<dbReference type="PROSITE" id="PS51273">
    <property type="entry name" value="GATASE_TYPE_1"/>
    <property type="match status" value="1"/>
</dbReference>
<keyword evidence="5" id="KW-0378">Hydrolase</keyword>
<dbReference type="InterPro" id="IPR010075">
    <property type="entry name" value="PRibForGlyAmidine_synth_PurQ"/>
</dbReference>
<evidence type="ECO:0000313" key="9">
    <source>
        <dbReference type="Proteomes" id="UP000464954"/>
    </source>
</evidence>
<reference evidence="8 9" key="1">
    <citation type="submission" date="2020-01" db="EMBL/GenBank/DDBJ databases">
        <title>Ponticoccus aerotolerans gen. nov., sp. nov., an anaerobic bacterium and proposal of Ponticoccusceae fam. nov., Ponticoccusles ord. nov. and Ponticoccuse classis nov. in the phylum Kiritimatiellaeota.</title>
        <authorList>
            <person name="Zhou L.Y."/>
            <person name="Du Z.J."/>
        </authorList>
    </citation>
    <scope>NUCLEOTIDE SEQUENCE [LARGE SCALE GENOMIC DNA]</scope>
    <source>
        <strain evidence="8 9">S-5007</strain>
    </source>
</reference>
<dbReference type="GO" id="GO:0005737">
    <property type="term" value="C:cytoplasm"/>
    <property type="evidence" value="ECO:0007669"/>
    <property type="project" value="TreeGrafter"/>
</dbReference>
<evidence type="ECO:0000256" key="4">
    <source>
        <dbReference type="ARBA" id="ARBA00022755"/>
    </source>
</evidence>
<dbReference type="Pfam" id="PF13507">
    <property type="entry name" value="GATase_5"/>
    <property type="match status" value="1"/>
</dbReference>
<dbReference type="GO" id="GO:0004642">
    <property type="term" value="F:phosphoribosylformylglycinamidine synthase activity"/>
    <property type="evidence" value="ECO:0007669"/>
    <property type="project" value="InterPro"/>
</dbReference>
<dbReference type="GO" id="GO:0005524">
    <property type="term" value="F:ATP binding"/>
    <property type="evidence" value="ECO:0007669"/>
    <property type="project" value="UniProtKB-KW"/>
</dbReference>
<keyword evidence="7" id="KW-0315">Glutamine amidotransferase</keyword>
<keyword evidence="6" id="KW-0067">ATP-binding</keyword>
<dbReference type="GO" id="GO:0006189">
    <property type="term" value="P:'de novo' IMP biosynthetic process"/>
    <property type="evidence" value="ECO:0007669"/>
    <property type="project" value="InterPro"/>
</dbReference>
<dbReference type="SMART" id="SM01211">
    <property type="entry name" value="GATase_5"/>
    <property type="match status" value="1"/>
</dbReference>
<dbReference type="PANTHER" id="PTHR10099">
    <property type="entry name" value="PHOSPHORIBOSYLFORMYLGLYCINAMIDINE SYNTHASE"/>
    <property type="match status" value="1"/>
</dbReference>
<gene>
    <name evidence="8" type="ORF">GT409_02340</name>
</gene>
<dbReference type="Proteomes" id="UP000464954">
    <property type="component" value="Chromosome"/>
</dbReference>
<keyword evidence="3" id="KW-0547">Nucleotide-binding</keyword>
<evidence type="ECO:0000256" key="3">
    <source>
        <dbReference type="ARBA" id="ARBA00022741"/>
    </source>
</evidence>
<proteinExistence type="predicted"/>
<evidence type="ECO:0000256" key="2">
    <source>
        <dbReference type="ARBA" id="ARBA00022598"/>
    </source>
</evidence>
<evidence type="ECO:0000256" key="6">
    <source>
        <dbReference type="ARBA" id="ARBA00022840"/>
    </source>
</evidence>
<dbReference type="GO" id="GO:0016787">
    <property type="term" value="F:hydrolase activity"/>
    <property type="evidence" value="ECO:0007669"/>
    <property type="project" value="UniProtKB-KW"/>
</dbReference>
<evidence type="ECO:0000313" key="8">
    <source>
        <dbReference type="EMBL" id="QHI68341.1"/>
    </source>
</evidence>
<protein>
    <submittedName>
        <fullName evidence="8">Phosphoribosylformylglycinamidine synthase</fullName>
    </submittedName>
</protein>
<keyword evidence="4" id="KW-0658">Purine biosynthesis</keyword>
<dbReference type="Gene3D" id="3.40.50.880">
    <property type="match status" value="1"/>
</dbReference>
<dbReference type="PIRSF" id="PIRSF001586">
    <property type="entry name" value="FGAM_synth_I"/>
    <property type="match status" value="1"/>
</dbReference>
<keyword evidence="2" id="KW-0436">Ligase</keyword>
<dbReference type="RefSeq" id="WP_160626568.1">
    <property type="nucleotide sequence ID" value="NZ_CP047593.1"/>
</dbReference>
<dbReference type="PANTHER" id="PTHR10099:SF1">
    <property type="entry name" value="PHOSPHORIBOSYLFORMYLGLYCINAMIDINE SYNTHASE"/>
    <property type="match status" value="1"/>
</dbReference>
<evidence type="ECO:0000256" key="1">
    <source>
        <dbReference type="ARBA" id="ARBA00022490"/>
    </source>
</evidence>
<sequence>MKPKILIITGYGVNCEAESAHAWELAGAEAVQVHINDLIDQPEQMRDFQGMMFIGGFSYGDHMTSGHVFALRVKHHLRTELQKFIDDEKIIMGVCNGFQTMTKIGLLPGFDNEYFEPKVALMQNDCGHFQNFWVNLKFETGSPCIFTKGLSQMPMPIRHGEGKIFTTEASVIEKIEQLGCAAVRYADEAGDPAMDFPANPNGSLNAIAGLCDPTGRIFGMMPHPEAYLFPENHPNWDKQKLDGTLPSQGLGLKLFENGVKFLMQK</sequence>
<organism evidence="8 9">
    <name type="scientific">Tichowtungia aerotolerans</name>
    <dbReference type="NCBI Taxonomy" id="2697043"/>
    <lineage>
        <taxon>Bacteria</taxon>
        <taxon>Pseudomonadati</taxon>
        <taxon>Kiritimatiellota</taxon>
        <taxon>Tichowtungiia</taxon>
        <taxon>Tichowtungiales</taxon>
        <taxon>Tichowtungiaceae</taxon>
        <taxon>Tichowtungia</taxon>
    </lineage>
</organism>
<evidence type="ECO:0000256" key="7">
    <source>
        <dbReference type="ARBA" id="ARBA00022962"/>
    </source>
</evidence>
<keyword evidence="1" id="KW-0963">Cytoplasm</keyword>
<keyword evidence="9" id="KW-1185">Reference proteome</keyword>